<evidence type="ECO:0000313" key="3">
    <source>
        <dbReference type="Proteomes" id="UP000252519"/>
    </source>
</evidence>
<dbReference type="Proteomes" id="UP000252519">
    <property type="component" value="Unassembled WGS sequence"/>
</dbReference>
<name>A0A368GNF8_ANCCA</name>
<feature type="signal peptide" evidence="1">
    <location>
        <begin position="1"/>
        <end position="27"/>
    </location>
</feature>
<evidence type="ECO:0000256" key="1">
    <source>
        <dbReference type="SAM" id="SignalP"/>
    </source>
</evidence>
<feature type="chain" id="PRO_5016728003" evidence="1">
    <location>
        <begin position="28"/>
        <end position="89"/>
    </location>
</feature>
<keyword evidence="1" id="KW-0732">Signal</keyword>
<keyword evidence="3" id="KW-1185">Reference proteome</keyword>
<dbReference type="AlphaFoldDB" id="A0A368GNF8"/>
<reference evidence="2 3" key="1">
    <citation type="submission" date="2014-10" db="EMBL/GenBank/DDBJ databases">
        <title>Draft genome of the hookworm Ancylostoma caninum.</title>
        <authorList>
            <person name="Mitreva M."/>
        </authorList>
    </citation>
    <scope>NUCLEOTIDE SEQUENCE [LARGE SCALE GENOMIC DNA]</scope>
    <source>
        <strain evidence="2 3">Baltimore</strain>
    </source>
</reference>
<organism evidence="2 3">
    <name type="scientific">Ancylostoma caninum</name>
    <name type="common">Dog hookworm</name>
    <dbReference type="NCBI Taxonomy" id="29170"/>
    <lineage>
        <taxon>Eukaryota</taxon>
        <taxon>Metazoa</taxon>
        <taxon>Ecdysozoa</taxon>
        <taxon>Nematoda</taxon>
        <taxon>Chromadorea</taxon>
        <taxon>Rhabditida</taxon>
        <taxon>Rhabditina</taxon>
        <taxon>Rhabditomorpha</taxon>
        <taxon>Strongyloidea</taxon>
        <taxon>Ancylostomatidae</taxon>
        <taxon>Ancylostomatinae</taxon>
        <taxon>Ancylostoma</taxon>
    </lineage>
</organism>
<accession>A0A368GNF8</accession>
<evidence type="ECO:0000313" key="2">
    <source>
        <dbReference type="EMBL" id="RCN45902.1"/>
    </source>
</evidence>
<protein>
    <submittedName>
        <fullName evidence="2">Uncharacterized protein</fullName>
    </submittedName>
</protein>
<gene>
    <name evidence="2" type="ORF">ANCCAN_08067</name>
</gene>
<dbReference type="EMBL" id="JOJR01000090">
    <property type="protein sequence ID" value="RCN45902.1"/>
    <property type="molecule type" value="Genomic_DNA"/>
</dbReference>
<comment type="caution">
    <text evidence="2">The sequence shown here is derived from an EMBL/GenBank/DDBJ whole genome shotgun (WGS) entry which is preliminary data.</text>
</comment>
<proteinExistence type="predicted"/>
<sequence length="89" mass="9887">MAQSFLSSQNMLSVYIFAIAVVSLATAVVRPRDCDFVENDLTESDIYLKLLNRRRLNLAEGKQLNGPSGGPLPRGNVGEMVSWSCNWVR</sequence>